<organism evidence="2 3">
    <name type="scientific">Corchorus olitorius</name>
    <dbReference type="NCBI Taxonomy" id="93759"/>
    <lineage>
        <taxon>Eukaryota</taxon>
        <taxon>Viridiplantae</taxon>
        <taxon>Streptophyta</taxon>
        <taxon>Embryophyta</taxon>
        <taxon>Tracheophyta</taxon>
        <taxon>Spermatophyta</taxon>
        <taxon>Magnoliopsida</taxon>
        <taxon>eudicotyledons</taxon>
        <taxon>Gunneridae</taxon>
        <taxon>Pentapetalae</taxon>
        <taxon>rosids</taxon>
        <taxon>malvids</taxon>
        <taxon>Malvales</taxon>
        <taxon>Malvaceae</taxon>
        <taxon>Grewioideae</taxon>
        <taxon>Apeibeae</taxon>
        <taxon>Corchorus</taxon>
    </lineage>
</organism>
<keyword evidence="3" id="KW-1185">Reference proteome</keyword>
<comment type="caution">
    <text evidence="2">The sequence shown here is derived from an EMBL/GenBank/DDBJ whole genome shotgun (WGS) entry which is preliminary data.</text>
</comment>
<protein>
    <submittedName>
        <fullName evidence="2">Uncharacterized protein</fullName>
    </submittedName>
</protein>
<feature type="transmembrane region" description="Helical" evidence="1">
    <location>
        <begin position="12"/>
        <end position="32"/>
    </location>
</feature>
<keyword evidence="1" id="KW-0472">Membrane</keyword>
<evidence type="ECO:0000313" key="3">
    <source>
        <dbReference type="Proteomes" id="UP000187203"/>
    </source>
</evidence>
<dbReference type="Proteomes" id="UP000187203">
    <property type="component" value="Unassembled WGS sequence"/>
</dbReference>
<reference evidence="3" key="1">
    <citation type="submission" date="2013-09" db="EMBL/GenBank/DDBJ databases">
        <title>Corchorus olitorius genome sequencing.</title>
        <authorList>
            <person name="Alam M."/>
            <person name="Haque M.S."/>
            <person name="Islam M.S."/>
            <person name="Emdad E.M."/>
            <person name="Islam M.M."/>
            <person name="Ahmed B."/>
            <person name="Halim A."/>
            <person name="Hossen Q.M.M."/>
            <person name="Hossain M.Z."/>
            <person name="Ahmed R."/>
            <person name="Khan M.M."/>
            <person name="Islam R."/>
            <person name="Rashid M.M."/>
            <person name="Khan S.A."/>
            <person name="Rahman M.S."/>
            <person name="Alam M."/>
            <person name="Yahiya A.S."/>
            <person name="Khan M.S."/>
            <person name="Azam M.S."/>
            <person name="Haque T."/>
            <person name="Lashkar M.Z.H."/>
            <person name="Akhand A.I."/>
            <person name="Morshed G."/>
            <person name="Roy S."/>
            <person name="Uddin K.S."/>
            <person name="Rabeya T."/>
            <person name="Hossain A.S."/>
            <person name="Chowdhury A."/>
            <person name="Snigdha A.R."/>
            <person name="Mortoza M.S."/>
            <person name="Matin S.A."/>
            <person name="Hoque S.M.E."/>
            <person name="Islam M.K."/>
            <person name="Roy D.K."/>
            <person name="Haider R."/>
            <person name="Moosa M.M."/>
            <person name="Elias S.M."/>
            <person name="Hasan A.M."/>
            <person name="Jahan S."/>
            <person name="Shafiuddin M."/>
            <person name="Mahmood N."/>
            <person name="Shommy N.S."/>
        </authorList>
    </citation>
    <scope>NUCLEOTIDE SEQUENCE [LARGE SCALE GENOMIC DNA]</scope>
    <source>
        <strain evidence="3">cv. O-4</strain>
    </source>
</reference>
<keyword evidence="1" id="KW-0812">Transmembrane</keyword>
<proteinExistence type="predicted"/>
<name>A0A1R3G567_9ROSI</name>
<dbReference type="EMBL" id="AWUE01023630">
    <property type="protein sequence ID" value="OMO53197.1"/>
    <property type="molecule type" value="Genomic_DNA"/>
</dbReference>
<dbReference type="AlphaFoldDB" id="A0A1R3G567"/>
<keyword evidence="1" id="KW-1133">Transmembrane helix</keyword>
<evidence type="ECO:0000256" key="1">
    <source>
        <dbReference type="SAM" id="Phobius"/>
    </source>
</evidence>
<sequence length="40" mass="4488">MTAPPLRLPPLFRMAMLMASPTFDLLVSLVTVKNYLVILL</sequence>
<evidence type="ECO:0000313" key="2">
    <source>
        <dbReference type="EMBL" id="OMO53197.1"/>
    </source>
</evidence>
<accession>A0A1R3G567</accession>
<gene>
    <name evidence="2" type="ORF">COLO4_36816</name>
</gene>